<dbReference type="EMBL" id="AP035768">
    <property type="protein sequence ID" value="BFO20840.1"/>
    <property type="molecule type" value="Genomic_DNA"/>
</dbReference>
<reference evidence="2" key="1">
    <citation type="submission" date="2024-06" db="EMBL/GenBank/DDBJ databases">
        <authorList>
            <consortium name="consrtm"/>
            <person name="Uemura M."/>
            <person name="Terahara T."/>
        </authorList>
    </citation>
    <scope>NUCLEOTIDE SEQUENCE</scope>
    <source>
        <strain evidence="2">KM77-8</strain>
    </source>
</reference>
<name>A0AAT9HTX9_9ACTN</name>
<feature type="compositionally biased region" description="Pro residues" evidence="1">
    <location>
        <begin position="66"/>
        <end position="78"/>
    </location>
</feature>
<evidence type="ECO:0000256" key="1">
    <source>
        <dbReference type="SAM" id="MobiDB-lite"/>
    </source>
</evidence>
<sequence length="91" mass="9825">MGATAPRNRRAAQPHPPSPTPRNRVARLPRCSAPRNPNRTPCNRAAAPAMQRPAQPCRNGTRDTPPRAPPPGPTPRTPHPAAGPDSYRTYP</sequence>
<evidence type="ECO:0000313" key="2">
    <source>
        <dbReference type="EMBL" id="BFO20840.1"/>
    </source>
</evidence>
<protein>
    <submittedName>
        <fullName evidence="2">Uncharacterized protein</fullName>
    </submittedName>
</protein>
<gene>
    <name evidence="2" type="ORF">SHKM778_72280</name>
</gene>
<proteinExistence type="predicted"/>
<reference evidence="2" key="2">
    <citation type="submission" date="2024-07" db="EMBL/GenBank/DDBJ databases">
        <title>Streptomyces haneummycinica sp. nov., a new antibiotic-producing actinobacterium isolated from marine sediment.</title>
        <authorList>
            <person name="Uemura M."/>
            <person name="Hamada M."/>
            <person name="Hirano S."/>
            <person name="Kobayashi K."/>
            <person name="Ohshiro T."/>
            <person name="Kobayashi T."/>
            <person name="Terahara T."/>
        </authorList>
    </citation>
    <scope>NUCLEOTIDE SEQUENCE</scope>
    <source>
        <strain evidence="2">KM77-8</strain>
    </source>
</reference>
<organism evidence="2">
    <name type="scientific">Streptomyces haneummycinicus</name>
    <dbReference type="NCBI Taxonomy" id="3074435"/>
    <lineage>
        <taxon>Bacteria</taxon>
        <taxon>Bacillati</taxon>
        <taxon>Actinomycetota</taxon>
        <taxon>Actinomycetes</taxon>
        <taxon>Kitasatosporales</taxon>
        <taxon>Streptomycetaceae</taxon>
        <taxon>Streptomyces</taxon>
    </lineage>
</organism>
<accession>A0AAT9HTX9</accession>
<dbReference type="AlphaFoldDB" id="A0AAT9HTX9"/>
<feature type="compositionally biased region" description="Low complexity" evidence="1">
    <location>
        <begin position="44"/>
        <end position="56"/>
    </location>
</feature>
<feature type="region of interest" description="Disordered" evidence="1">
    <location>
        <begin position="1"/>
        <end position="91"/>
    </location>
</feature>